<dbReference type="RefSeq" id="WP_106841515.1">
    <property type="nucleotide sequence ID" value="NZ_JARMEZ010000032.1"/>
</dbReference>
<proteinExistence type="predicted"/>
<sequence length="216" mass="23460">MKKSIIAMLFALSALLVSSNAMGAVTGEGAVRLATTSNYYGISGDLTIPSDFYVSNDDSYIAFYLGFADTCEGGISYKPSTGWNKFLNCGKNDPRSHKTLRLSSQPSSGEIINLKLVNNLDDTATLYVNGYESFRVPVSNKGTLTKPTTVKMVHSTLDHQDKNKYSNAAFSNVSVQTANGSYVAFPSNLTPAYAWQYQDFTTIIKNPLKTSLKAGK</sequence>
<evidence type="ECO:0000313" key="2">
    <source>
        <dbReference type="EMBL" id="PSJ87871.1"/>
    </source>
</evidence>
<evidence type="ECO:0000313" key="3">
    <source>
        <dbReference type="Proteomes" id="UP000240419"/>
    </source>
</evidence>
<dbReference type="AlphaFoldDB" id="A0A2P7ULJ1"/>
<feature type="chain" id="PRO_5015110421" evidence="1">
    <location>
        <begin position="24"/>
        <end position="216"/>
    </location>
</feature>
<comment type="caution">
    <text evidence="2">The sequence shown here is derived from an EMBL/GenBank/DDBJ whole genome shotgun (WGS) entry which is preliminary data.</text>
</comment>
<gene>
    <name evidence="2" type="ORF">C7R93_26015</name>
</gene>
<dbReference type="Proteomes" id="UP000240419">
    <property type="component" value="Unassembled WGS sequence"/>
</dbReference>
<dbReference type="OrthoDB" id="2656169at2"/>
<keyword evidence="3" id="KW-1185">Reference proteome</keyword>
<reference evidence="2 3" key="1">
    <citation type="submission" date="2018-03" db="EMBL/GenBank/DDBJ databases">
        <title>Brevisbacillus phylogenomics.</title>
        <authorList>
            <person name="Dunlap C."/>
        </authorList>
    </citation>
    <scope>NUCLEOTIDE SEQUENCE [LARGE SCALE GENOMIC DNA]</scope>
    <source>
        <strain evidence="2 3">NRRL NRS-1210</strain>
    </source>
</reference>
<accession>A0A2P7ULJ1</accession>
<evidence type="ECO:0000256" key="1">
    <source>
        <dbReference type="SAM" id="SignalP"/>
    </source>
</evidence>
<feature type="signal peptide" evidence="1">
    <location>
        <begin position="1"/>
        <end position="23"/>
    </location>
</feature>
<keyword evidence="1" id="KW-0732">Signal</keyword>
<organism evidence="2 3">
    <name type="scientific">Brevibacillus fortis</name>
    <dbReference type="NCBI Taxonomy" id="2126352"/>
    <lineage>
        <taxon>Bacteria</taxon>
        <taxon>Bacillati</taxon>
        <taxon>Bacillota</taxon>
        <taxon>Bacilli</taxon>
        <taxon>Bacillales</taxon>
        <taxon>Paenibacillaceae</taxon>
        <taxon>Brevibacillus</taxon>
    </lineage>
</organism>
<protein>
    <submittedName>
        <fullName evidence="2">Uncharacterized protein</fullName>
    </submittedName>
</protein>
<dbReference type="EMBL" id="PXZM01000047">
    <property type="protein sequence ID" value="PSJ87871.1"/>
    <property type="molecule type" value="Genomic_DNA"/>
</dbReference>
<name>A0A2P7ULJ1_9BACL</name>